<keyword evidence="3 5" id="KW-1133">Transmembrane helix</keyword>
<feature type="transmembrane region" description="Helical" evidence="5">
    <location>
        <begin position="483"/>
        <end position="501"/>
    </location>
</feature>
<dbReference type="Pfam" id="PF02535">
    <property type="entry name" value="Zip"/>
    <property type="match status" value="1"/>
</dbReference>
<feature type="transmembrane region" description="Helical" evidence="5">
    <location>
        <begin position="357"/>
        <end position="376"/>
    </location>
</feature>
<proteinExistence type="predicted"/>
<accession>A0AAN9C432</accession>
<feature type="transmembrane region" description="Helical" evidence="5">
    <location>
        <begin position="43"/>
        <end position="64"/>
    </location>
</feature>
<comment type="caution">
    <text evidence="6">The sequence shown here is derived from an EMBL/GenBank/DDBJ whole genome shotgun (WGS) entry which is preliminary data.</text>
</comment>
<evidence type="ECO:0000256" key="4">
    <source>
        <dbReference type="ARBA" id="ARBA00023136"/>
    </source>
</evidence>
<feature type="transmembrane region" description="Helical" evidence="5">
    <location>
        <begin position="414"/>
        <end position="439"/>
    </location>
</feature>
<sequence length="502" mass="53642">MKICAGDQSEAGVAKGDNSSCVTGQQGTAAVGVAAMTPEDMEIVVAKIVSLLVLTILSVLSGLLPLRLLVHFPRFFTHHRQTADYFLRGLRCLSGGVFLATGFLHLLPDTREKMKALLKNLGSRTKYSVTELLIMAGFFLVIFVEQIIKCLYLRAERSDEIRSKKAATSNTDGGGGRGSYSGMEAAGGSSYRYNNDKTVIPSTLDDLDEELAESNACDFGGGFAGGGSGGGGCESGEGNAALPVDCVRKDSCVGFSGASLGNGVGFTSSPGEHDSDSIVSDTLIKEEHNAFMDPMQDDFDFPPPHRDLEYDIEHVPVTLRCNHSLRQSHSLPELGVTKVVKQLSQADLTRRAHFRSIIYILALSLHGIFEGLALGLQSRESTVWSLCFAVCLHRCVLAFQLGTDLCGAKESQGTAFLCVGTFTLISALGIVAGIIFSSGALLYTDVTVAEAILQSLATGTILYIVFFDILFKDLQGVGDLKRVSSCFVGFSLMAILLAIITR</sequence>
<evidence type="ECO:0000256" key="2">
    <source>
        <dbReference type="ARBA" id="ARBA00022692"/>
    </source>
</evidence>
<reference evidence="6 7" key="1">
    <citation type="submission" date="2024-02" db="EMBL/GenBank/DDBJ databases">
        <title>Chromosome-scale genome assembly of the rough periwinkle Littorina saxatilis.</title>
        <authorList>
            <person name="De Jode A."/>
            <person name="Faria R."/>
            <person name="Formenti G."/>
            <person name="Sims Y."/>
            <person name="Smith T.P."/>
            <person name="Tracey A."/>
            <person name="Wood J.M.D."/>
            <person name="Zagrodzka Z.B."/>
            <person name="Johannesson K."/>
            <person name="Butlin R.K."/>
            <person name="Leder E.H."/>
        </authorList>
    </citation>
    <scope>NUCLEOTIDE SEQUENCE [LARGE SCALE GENOMIC DNA]</scope>
    <source>
        <strain evidence="6">Snail1</strain>
        <tissue evidence="6">Muscle</tissue>
    </source>
</reference>
<dbReference type="PANTHER" id="PTHR11040:SF219">
    <property type="entry name" value="ZRT (ZRT), IRT- (IRT-) LIKE PROTEIN TRANSPORTER"/>
    <property type="match status" value="1"/>
</dbReference>
<evidence type="ECO:0000313" key="7">
    <source>
        <dbReference type="Proteomes" id="UP001374579"/>
    </source>
</evidence>
<dbReference type="GO" id="GO:0005886">
    <property type="term" value="C:plasma membrane"/>
    <property type="evidence" value="ECO:0007669"/>
    <property type="project" value="TreeGrafter"/>
</dbReference>
<name>A0AAN9C432_9CAEN</name>
<evidence type="ECO:0000256" key="3">
    <source>
        <dbReference type="ARBA" id="ARBA00022989"/>
    </source>
</evidence>
<keyword evidence="4 5" id="KW-0472">Membrane</keyword>
<organism evidence="6 7">
    <name type="scientific">Littorina saxatilis</name>
    <dbReference type="NCBI Taxonomy" id="31220"/>
    <lineage>
        <taxon>Eukaryota</taxon>
        <taxon>Metazoa</taxon>
        <taxon>Spiralia</taxon>
        <taxon>Lophotrochozoa</taxon>
        <taxon>Mollusca</taxon>
        <taxon>Gastropoda</taxon>
        <taxon>Caenogastropoda</taxon>
        <taxon>Littorinimorpha</taxon>
        <taxon>Littorinoidea</taxon>
        <taxon>Littorinidae</taxon>
        <taxon>Littorina</taxon>
    </lineage>
</organism>
<comment type="subcellular location">
    <subcellularLocation>
        <location evidence="1">Membrane</location>
        <topology evidence="1">Multi-pass membrane protein</topology>
    </subcellularLocation>
</comment>
<dbReference type="AlphaFoldDB" id="A0AAN9C432"/>
<dbReference type="InterPro" id="IPR003689">
    <property type="entry name" value="ZIP"/>
</dbReference>
<dbReference type="PANTHER" id="PTHR11040">
    <property type="entry name" value="ZINC/IRON TRANSPORTER"/>
    <property type="match status" value="1"/>
</dbReference>
<keyword evidence="7" id="KW-1185">Reference proteome</keyword>
<evidence type="ECO:0000256" key="1">
    <source>
        <dbReference type="ARBA" id="ARBA00004141"/>
    </source>
</evidence>
<feature type="transmembrane region" description="Helical" evidence="5">
    <location>
        <begin position="451"/>
        <end position="471"/>
    </location>
</feature>
<evidence type="ECO:0000256" key="5">
    <source>
        <dbReference type="SAM" id="Phobius"/>
    </source>
</evidence>
<dbReference type="GO" id="GO:0005385">
    <property type="term" value="F:zinc ion transmembrane transporter activity"/>
    <property type="evidence" value="ECO:0007669"/>
    <property type="project" value="TreeGrafter"/>
</dbReference>
<keyword evidence="2 5" id="KW-0812">Transmembrane</keyword>
<feature type="transmembrane region" description="Helical" evidence="5">
    <location>
        <begin position="127"/>
        <end position="148"/>
    </location>
</feature>
<gene>
    <name evidence="6" type="ORF">V1264_002185</name>
</gene>
<evidence type="ECO:0000313" key="6">
    <source>
        <dbReference type="EMBL" id="KAK7116518.1"/>
    </source>
</evidence>
<dbReference type="EMBL" id="JBAMIC010000001">
    <property type="protein sequence ID" value="KAK7116518.1"/>
    <property type="molecule type" value="Genomic_DNA"/>
</dbReference>
<feature type="transmembrane region" description="Helical" evidence="5">
    <location>
        <begin position="85"/>
        <end position="107"/>
    </location>
</feature>
<protein>
    <submittedName>
        <fullName evidence="6">Uncharacterized protein</fullName>
    </submittedName>
</protein>
<dbReference type="Proteomes" id="UP001374579">
    <property type="component" value="Unassembled WGS sequence"/>
</dbReference>